<dbReference type="Pfam" id="PF00482">
    <property type="entry name" value="T2SSF"/>
    <property type="match status" value="1"/>
</dbReference>
<feature type="transmembrane region" description="Helical" evidence="6">
    <location>
        <begin position="253"/>
        <end position="273"/>
    </location>
</feature>
<keyword evidence="2" id="KW-1003">Cell membrane</keyword>
<comment type="caution">
    <text evidence="8">The sequence shown here is derived from an EMBL/GenBank/DDBJ whole genome shotgun (WGS) entry which is preliminary data.</text>
</comment>
<comment type="subcellular location">
    <subcellularLocation>
        <location evidence="1">Cell membrane</location>
        <topology evidence="1">Multi-pass membrane protein</topology>
    </subcellularLocation>
</comment>
<evidence type="ECO:0000313" key="9">
    <source>
        <dbReference type="Proteomes" id="UP000268094"/>
    </source>
</evidence>
<keyword evidence="4 6" id="KW-1133">Transmembrane helix</keyword>
<evidence type="ECO:0000259" key="7">
    <source>
        <dbReference type="Pfam" id="PF00482"/>
    </source>
</evidence>
<evidence type="ECO:0000256" key="1">
    <source>
        <dbReference type="ARBA" id="ARBA00004651"/>
    </source>
</evidence>
<evidence type="ECO:0000256" key="3">
    <source>
        <dbReference type="ARBA" id="ARBA00022692"/>
    </source>
</evidence>
<dbReference type="PANTHER" id="PTHR35007">
    <property type="entry name" value="INTEGRAL MEMBRANE PROTEIN-RELATED"/>
    <property type="match status" value="1"/>
</dbReference>
<evidence type="ECO:0000256" key="5">
    <source>
        <dbReference type="ARBA" id="ARBA00023136"/>
    </source>
</evidence>
<reference evidence="9" key="1">
    <citation type="submission" date="2018-09" db="EMBL/GenBank/DDBJ databases">
        <authorList>
            <person name="Livingstone P.G."/>
            <person name="Whitworth D.E."/>
        </authorList>
    </citation>
    <scope>NUCLEOTIDE SEQUENCE [LARGE SCALE GENOMIC DNA]</scope>
    <source>
        <strain evidence="9">CA054A</strain>
    </source>
</reference>
<keyword evidence="5 6" id="KW-0472">Membrane</keyword>
<dbReference type="Proteomes" id="UP000268094">
    <property type="component" value="Unassembled WGS sequence"/>
</dbReference>
<accession>A0A3A8IZW6</accession>
<evidence type="ECO:0000313" key="8">
    <source>
        <dbReference type="EMBL" id="RKG83851.1"/>
    </source>
</evidence>
<evidence type="ECO:0000256" key="2">
    <source>
        <dbReference type="ARBA" id="ARBA00022475"/>
    </source>
</evidence>
<dbReference type="InterPro" id="IPR018076">
    <property type="entry name" value="T2SS_GspF_dom"/>
</dbReference>
<sequence>MLAGIVLLLVTGSVFFFSLVIFSVLSKAYEQYQERYVAKSMNDLSDMFLFIDARQMLILNIAMMCLLGILSYIIFNPILALIATIFGFFLPMLLVKHYRKRRIKKFNVQLVDALQAMANAFKAGLTFPQAIEHVAREAMPPLSQEFGLFVKEVKLGVPLEEALINMGRRVGSDDLELVVVSTNIARQLGGNMAEMFETISTVIRERFRLEGKIDALTSQGKLQGWIVAAMPAVLGMVLNYMRPDLMEPMLDHFFGYILVTIIAIMEIMGILIIRKIVNIDI</sequence>
<dbReference type="PANTHER" id="PTHR35007:SF1">
    <property type="entry name" value="PILUS ASSEMBLY PROTEIN"/>
    <property type="match status" value="1"/>
</dbReference>
<keyword evidence="3 6" id="KW-0812">Transmembrane</keyword>
<organism evidence="8 9">
    <name type="scientific">Corallococcus terminator</name>
    <dbReference type="NCBI Taxonomy" id="2316733"/>
    <lineage>
        <taxon>Bacteria</taxon>
        <taxon>Pseudomonadati</taxon>
        <taxon>Myxococcota</taxon>
        <taxon>Myxococcia</taxon>
        <taxon>Myxococcales</taxon>
        <taxon>Cystobacterineae</taxon>
        <taxon>Myxococcaceae</taxon>
        <taxon>Corallococcus</taxon>
    </lineage>
</organism>
<dbReference type="AlphaFoldDB" id="A0A3A8IZW6"/>
<feature type="transmembrane region" description="Helical" evidence="6">
    <location>
        <begin position="47"/>
        <end position="72"/>
    </location>
</feature>
<name>A0A3A8IZW6_9BACT</name>
<gene>
    <name evidence="8" type="ORF">D7V88_23280</name>
</gene>
<feature type="transmembrane region" description="Helical" evidence="6">
    <location>
        <begin position="222"/>
        <end position="241"/>
    </location>
</feature>
<evidence type="ECO:0000256" key="4">
    <source>
        <dbReference type="ARBA" id="ARBA00022989"/>
    </source>
</evidence>
<dbReference type="InterPro" id="IPR042094">
    <property type="entry name" value="T2SS_GspF_sf"/>
</dbReference>
<feature type="transmembrane region" description="Helical" evidence="6">
    <location>
        <begin position="6"/>
        <end position="26"/>
    </location>
</feature>
<evidence type="ECO:0000256" key="6">
    <source>
        <dbReference type="SAM" id="Phobius"/>
    </source>
</evidence>
<proteinExistence type="predicted"/>
<keyword evidence="9" id="KW-1185">Reference proteome</keyword>
<dbReference type="OrthoDB" id="597333at2"/>
<dbReference type="RefSeq" id="WP_120542848.1">
    <property type="nucleotide sequence ID" value="NZ_RAVZ01000170.1"/>
</dbReference>
<protein>
    <submittedName>
        <fullName evidence="8">Secretion system protein F</fullName>
    </submittedName>
</protein>
<dbReference type="GO" id="GO:0005886">
    <property type="term" value="C:plasma membrane"/>
    <property type="evidence" value="ECO:0007669"/>
    <property type="project" value="UniProtKB-SubCell"/>
</dbReference>
<dbReference type="Gene3D" id="1.20.81.30">
    <property type="entry name" value="Type II secretion system (T2SS), domain F"/>
    <property type="match status" value="1"/>
</dbReference>
<feature type="domain" description="Type II secretion system protein GspF" evidence="7">
    <location>
        <begin position="114"/>
        <end position="236"/>
    </location>
</feature>
<dbReference type="EMBL" id="RAVZ01000170">
    <property type="protein sequence ID" value="RKG83851.1"/>
    <property type="molecule type" value="Genomic_DNA"/>
</dbReference>
<feature type="transmembrane region" description="Helical" evidence="6">
    <location>
        <begin position="78"/>
        <end position="95"/>
    </location>
</feature>